<organism evidence="2 3">
    <name type="scientific">Sphingobacterium nematocida</name>
    <dbReference type="NCBI Taxonomy" id="1513896"/>
    <lineage>
        <taxon>Bacteria</taxon>
        <taxon>Pseudomonadati</taxon>
        <taxon>Bacteroidota</taxon>
        <taxon>Sphingobacteriia</taxon>
        <taxon>Sphingobacteriales</taxon>
        <taxon>Sphingobacteriaceae</taxon>
        <taxon>Sphingobacterium</taxon>
    </lineage>
</organism>
<accession>A0A1T5GH19</accession>
<reference evidence="3" key="1">
    <citation type="submission" date="2017-02" db="EMBL/GenBank/DDBJ databases">
        <authorList>
            <person name="Varghese N."/>
            <person name="Submissions S."/>
        </authorList>
    </citation>
    <scope>NUCLEOTIDE SEQUENCE [LARGE SCALE GENOMIC DNA]</scope>
    <source>
        <strain evidence="3">DSM 24091</strain>
    </source>
</reference>
<dbReference type="SUPFAM" id="SSF49785">
    <property type="entry name" value="Galactose-binding domain-like"/>
    <property type="match status" value="1"/>
</dbReference>
<evidence type="ECO:0000313" key="3">
    <source>
        <dbReference type="Proteomes" id="UP000190150"/>
    </source>
</evidence>
<dbReference type="InterPro" id="IPR008979">
    <property type="entry name" value="Galactose-bd-like_sf"/>
</dbReference>
<dbReference type="Gene3D" id="2.60.120.260">
    <property type="entry name" value="Galactose-binding domain-like"/>
    <property type="match status" value="1"/>
</dbReference>
<dbReference type="Proteomes" id="UP000190150">
    <property type="component" value="Unassembled WGS sequence"/>
</dbReference>
<feature type="domain" description="F5/8 type C" evidence="1">
    <location>
        <begin position="227"/>
        <end position="380"/>
    </location>
</feature>
<name>A0A1T5GH19_9SPHI</name>
<keyword evidence="3" id="KW-1185">Reference proteome</keyword>
<evidence type="ECO:0000259" key="1">
    <source>
        <dbReference type="PROSITE" id="PS50022"/>
    </source>
</evidence>
<dbReference type="AlphaFoldDB" id="A0A1T5GH19"/>
<dbReference type="Pfam" id="PF00754">
    <property type="entry name" value="F5_F8_type_C"/>
    <property type="match status" value="1"/>
</dbReference>
<dbReference type="PROSITE" id="PS50022">
    <property type="entry name" value="FA58C_3"/>
    <property type="match status" value="1"/>
</dbReference>
<dbReference type="PROSITE" id="PS51257">
    <property type="entry name" value="PROKAR_LIPOPROTEIN"/>
    <property type="match status" value="1"/>
</dbReference>
<protein>
    <submittedName>
        <fullName evidence="2">F5/8 type C domain-containing protein</fullName>
    </submittedName>
</protein>
<dbReference type="RefSeq" id="WP_176141150.1">
    <property type="nucleotide sequence ID" value="NZ_FUZF01000025.1"/>
</dbReference>
<dbReference type="STRING" id="1513896.SAMN05660841_04057"/>
<dbReference type="EMBL" id="FUZF01000025">
    <property type="protein sequence ID" value="SKC07666.1"/>
    <property type="molecule type" value="Genomic_DNA"/>
</dbReference>
<dbReference type="InterPro" id="IPR000421">
    <property type="entry name" value="FA58C"/>
</dbReference>
<evidence type="ECO:0000313" key="2">
    <source>
        <dbReference type="EMBL" id="SKC07666.1"/>
    </source>
</evidence>
<sequence>MKVFNKFLFVSLLGCTSLLTIQGCKENDLVFPTQIKGEDDGDSDQEVGPVKQNTFSVIIDDDEKVKFIMGEIDKERIQSIFFSHNGNGEKVVTELTDFASQYVIANLPTDQVSDVEVWAKGVNGLESKKFTYKVKPLVYPSRAVAQTLKVLGGFRSGAIDVANITRADATLFYKVDGAATFTSVALPAPTTDMEIVIENLARGSHTLTYYLTDVNGGQTSEMTKSFEVFEVFAINKSELNVNVSSVETQEGAANGKGSSMIDGSITTFWHSTWSSSSNPEYPHWFIVDLGKERLFTELDMIRRHNNTTGGFKTFNVDYSLDNVTWTRLATGETFNSADNPAAWQKFKFQPTNARYVRIYITAPFGSSTSTHLAEINVYEAKY</sequence>
<proteinExistence type="predicted"/>
<gene>
    <name evidence="2" type="ORF">SAMN05660841_04057</name>
</gene>